<protein>
    <submittedName>
        <fullName evidence="3">SDR family oxidoreductase</fullName>
    </submittedName>
</protein>
<gene>
    <name evidence="3" type="ORF">LZC94_00900</name>
</gene>
<evidence type="ECO:0000259" key="2">
    <source>
        <dbReference type="Pfam" id="PF07993"/>
    </source>
</evidence>
<dbReference type="PANTHER" id="PTHR11011">
    <property type="entry name" value="MALE STERILITY PROTEIN 2-RELATED"/>
    <property type="match status" value="1"/>
</dbReference>
<dbReference type="Proteomes" id="UP001370348">
    <property type="component" value="Chromosome"/>
</dbReference>
<feature type="region of interest" description="Disordered" evidence="1">
    <location>
        <begin position="366"/>
        <end position="385"/>
    </location>
</feature>
<dbReference type="InterPro" id="IPR013120">
    <property type="entry name" value="FAR_NAD-bd"/>
</dbReference>
<dbReference type="EMBL" id="CP089984">
    <property type="protein sequence ID" value="WXB15837.1"/>
    <property type="molecule type" value="Genomic_DNA"/>
</dbReference>
<keyword evidence="4" id="KW-1185">Reference proteome</keyword>
<feature type="compositionally biased region" description="Polar residues" evidence="1">
    <location>
        <begin position="370"/>
        <end position="385"/>
    </location>
</feature>
<sequence length="385" mass="41944">MSSINIVLTGATGFLGRHLLHELLERDPDLHVFAIVRATHPAHARLRVLDGLMRASQSRGSYLSQDAHRRVEVLAGDMVSVGCGLDRYDMQQLREARITEFWHLAATTDFDAGNTDAIVRTNVDGTKRAFALAERIGAPRFIHTSTSYCCGQVSGAIDEALHPLDAPFVNAYEQSKCASEHVLAAAARSRSTLDWRIVRPSVIVGPADTYASGGANHGLYGFLRAIHALRDAMRRQELPLRLSADPDTELDLVPVDHVVDTLAALREAGFPKGPIHHVTSEGCPPLVETLNAMCDAVSVPRLALVPDPVKERAPLEKALEAATNLYAGYLHGGKKRFARAFGAPISLDANDVRRFCTQWVEERRTRSAPGPTSFTMRGCSGASTR</sequence>
<accession>A0ABZ2M359</accession>
<dbReference type="Pfam" id="PF07993">
    <property type="entry name" value="NAD_binding_4"/>
    <property type="match status" value="1"/>
</dbReference>
<dbReference type="InterPro" id="IPR036291">
    <property type="entry name" value="NAD(P)-bd_dom_sf"/>
</dbReference>
<dbReference type="InterPro" id="IPR026055">
    <property type="entry name" value="FAR"/>
</dbReference>
<feature type="domain" description="Thioester reductase (TE)" evidence="2">
    <location>
        <begin position="8"/>
        <end position="261"/>
    </location>
</feature>
<evidence type="ECO:0000256" key="1">
    <source>
        <dbReference type="SAM" id="MobiDB-lite"/>
    </source>
</evidence>
<proteinExistence type="predicted"/>
<reference evidence="3 4" key="1">
    <citation type="submission" date="2021-12" db="EMBL/GenBank/DDBJ databases">
        <title>Discovery of the Pendulisporaceae a myxobacterial family with distinct sporulation behavior and unique specialized metabolism.</title>
        <authorList>
            <person name="Garcia R."/>
            <person name="Popoff A."/>
            <person name="Bader C.D."/>
            <person name="Loehr J."/>
            <person name="Walesch S."/>
            <person name="Walt C."/>
            <person name="Boldt J."/>
            <person name="Bunk B."/>
            <person name="Haeckl F.J.F.P.J."/>
            <person name="Gunesch A.P."/>
            <person name="Birkelbach J."/>
            <person name="Nuebel U."/>
            <person name="Pietschmann T."/>
            <person name="Bach T."/>
            <person name="Mueller R."/>
        </authorList>
    </citation>
    <scope>NUCLEOTIDE SEQUENCE [LARGE SCALE GENOMIC DNA]</scope>
    <source>
        <strain evidence="3 4">MSr11954</strain>
    </source>
</reference>
<evidence type="ECO:0000313" key="3">
    <source>
        <dbReference type="EMBL" id="WXB15837.1"/>
    </source>
</evidence>
<dbReference type="Gene3D" id="3.40.50.720">
    <property type="entry name" value="NAD(P)-binding Rossmann-like Domain"/>
    <property type="match status" value="1"/>
</dbReference>
<name>A0ABZ2M359_9BACT</name>
<dbReference type="PANTHER" id="PTHR11011:SF45">
    <property type="entry name" value="FATTY ACYL-COA REDUCTASE CG8306-RELATED"/>
    <property type="match status" value="1"/>
</dbReference>
<dbReference type="SUPFAM" id="SSF51735">
    <property type="entry name" value="NAD(P)-binding Rossmann-fold domains"/>
    <property type="match status" value="1"/>
</dbReference>
<evidence type="ECO:0000313" key="4">
    <source>
        <dbReference type="Proteomes" id="UP001370348"/>
    </source>
</evidence>
<dbReference type="RefSeq" id="WP_394825471.1">
    <property type="nucleotide sequence ID" value="NZ_CP089984.1"/>
</dbReference>
<organism evidence="3 4">
    <name type="scientific">Pendulispora albinea</name>
    <dbReference type="NCBI Taxonomy" id="2741071"/>
    <lineage>
        <taxon>Bacteria</taxon>
        <taxon>Pseudomonadati</taxon>
        <taxon>Myxococcota</taxon>
        <taxon>Myxococcia</taxon>
        <taxon>Myxococcales</taxon>
        <taxon>Sorangiineae</taxon>
        <taxon>Pendulisporaceae</taxon>
        <taxon>Pendulispora</taxon>
    </lineage>
</organism>